<dbReference type="GO" id="GO:0005506">
    <property type="term" value="F:iron ion binding"/>
    <property type="evidence" value="ECO:0007669"/>
    <property type="project" value="InterPro"/>
</dbReference>
<dbReference type="OrthoDB" id="9773456at2"/>
<feature type="binding site" description="covalent" evidence="6">
    <location>
        <position position="37"/>
    </location>
    <ligand>
        <name>heme c</name>
        <dbReference type="ChEBI" id="CHEBI:61717"/>
    </ligand>
</feature>
<proteinExistence type="predicted"/>
<sequence>MRKQLLAAVLGFGIFAGGAMAADGEAIFKSKGCSACHKPASKSMGPSLKEIAQAYKGKEGDLVKFLKGEAKPIVDPAKFSMMKPQLSKTKALSDDELKALADFILKH</sequence>
<keyword evidence="4" id="KW-0249">Electron transport</keyword>
<dbReference type="Pfam" id="PF00034">
    <property type="entry name" value="Cytochrom_C"/>
    <property type="match status" value="1"/>
</dbReference>
<dbReference type="RefSeq" id="WP_096999329.1">
    <property type="nucleotide sequence ID" value="NZ_OBEI01000001.1"/>
</dbReference>
<dbReference type="Proteomes" id="UP000219036">
    <property type="component" value="Unassembled WGS sequence"/>
</dbReference>
<evidence type="ECO:0000256" key="3">
    <source>
        <dbReference type="ARBA" id="ARBA00022723"/>
    </source>
</evidence>
<dbReference type="GO" id="GO:0009055">
    <property type="term" value="F:electron transfer activity"/>
    <property type="evidence" value="ECO:0007669"/>
    <property type="project" value="InterPro"/>
</dbReference>
<evidence type="ECO:0000256" key="7">
    <source>
        <dbReference type="SAM" id="SignalP"/>
    </source>
</evidence>
<evidence type="ECO:0000256" key="5">
    <source>
        <dbReference type="ARBA" id="ARBA00023004"/>
    </source>
</evidence>
<feature type="binding site" description="covalent" evidence="6">
    <location>
        <position position="82"/>
    </location>
    <ligand>
        <name>heme c</name>
        <dbReference type="ChEBI" id="CHEBI:61717"/>
    </ligand>
</feature>
<feature type="binding site" description="covalent" evidence="6">
    <location>
        <position position="33"/>
    </location>
    <ligand>
        <name>heme c</name>
        <dbReference type="ChEBI" id="CHEBI:61717"/>
    </ligand>
</feature>
<evidence type="ECO:0000256" key="2">
    <source>
        <dbReference type="ARBA" id="ARBA00022617"/>
    </source>
</evidence>
<feature type="chain" id="PRO_5012538179" evidence="7">
    <location>
        <begin position="22"/>
        <end position="107"/>
    </location>
</feature>
<dbReference type="SUPFAM" id="SSF46626">
    <property type="entry name" value="Cytochrome c"/>
    <property type="match status" value="1"/>
</dbReference>
<gene>
    <name evidence="9" type="ORF">SAMN06265182_0124</name>
</gene>
<dbReference type="InterPro" id="IPR002324">
    <property type="entry name" value="Cyt_c_ID"/>
</dbReference>
<evidence type="ECO:0000313" key="10">
    <source>
        <dbReference type="Proteomes" id="UP000219036"/>
    </source>
</evidence>
<comment type="PTM">
    <text evidence="6">Binds 1 heme c group covalently per subunit.</text>
</comment>
<accession>A0A285MZ36</accession>
<feature type="domain" description="Cytochrome c" evidence="8">
    <location>
        <begin position="19"/>
        <end position="107"/>
    </location>
</feature>
<keyword evidence="5 6" id="KW-0408">Iron</keyword>
<keyword evidence="7" id="KW-0732">Signal</keyword>
<evidence type="ECO:0000256" key="1">
    <source>
        <dbReference type="ARBA" id="ARBA00022448"/>
    </source>
</evidence>
<keyword evidence="1" id="KW-0813">Transport</keyword>
<dbReference type="AlphaFoldDB" id="A0A285MZ36"/>
<keyword evidence="10" id="KW-1185">Reference proteome</keyword>
<dbReference type="PROSITE" id="PS51007">
    <property type="entry name" value="CYTC"/>
    <property type="match status" value="1"/>
</dbReference>
<dbReference type="Gene3D" id="1.10.760.10">
    <property type="entry name" value="Cytochrome c-like domain"/>
    <property type="match status" value="1"/>
</dbReference>
<evidence type="ECO:0000259" key="8">
    <source>
        <dbReference type="PROSITE" id="PS51007"/>
    </source>
</evidence>
<dbReference type="EMBL" id="OBEI01000001">
    <property type="protein sequence ID" value="SNZ02452.1"/>
    <property type="molecule type" value="Genomic_DNA"/>
</dbReference>
<protein>
    <submittedName>
        <fullName evidence="9">Cytochrome c</fullName>
    </submittedName>
</protein>
<keyword evidence="3 6" id="KW-0479">Metal-binding</keyword>
<keyword evidence="2 6" id="KW-0349">Heme</keyword>
<dbReference type="InterPro" id="IPR036909">
    <property type="entry name" value="Cyt_c-like_dom_sf"/>
</dbReference>
<dbReference type="PRINTS" id="PR00606">
    <property type="entry name" value="CYTCHROMECID"/>
</dbReference>
<evidence type="ECO:0000256" key="4">
    <source>
        <dbReference type="ARBA" id="ARBA00022982"/>
    </source>
</evidence>
<organism evidence="9 10">
    <name type="scientific">Persephonella hydrogeniphila</name>
    <dbReference type="NCBI Taxonomy" id="198703"/>
    <lineage>
        <taxon>Bacteria</taxon>
        <taxon>Pseudomonadati</taxon>
        <taxon>Aquificota</taxon>
        <taxon>Aquificia</taxon>
        <taxon>Aquificales</taxon>
        <taxon>Hydrogenothermaceae</taxon>
        <taxon>Persephonella</taxon>
    </lineage>
</organism>
<name>A0A285MZ36_9AQUI</name>
<dbReference type="InterPro" id="IPR009056">
    <property type="entry name" value="Cyt_c-like_dom"/>
</dbReference>
<evidence type="ECO:0000313" key="9">
    <source>
        <dbReference type="EMBL" id="SNZ02452.1"/>
    </source>
</evidence>
<evidence type="ECO:0000256" key="6">
    <source>
        <dbReference type="PIRSR" id="PIRSR602324-1"/>
    </source>
</evidence>
<reference evidence="10" key="1">
    <citation type="submission" date="2017-09" db="EMBL/GenBank/DDBJ databases">
        <authorList>
            <person name="Varghese N."/>
            <person name="Submissions S."/>
        </authorList>
    </citation>
    <scope>NUCLEOTIDE SEQUENCE [LARGE SCALE GENOMIC DNA]</scope>
    <source>
        <strain evidence="10">DSM 15103</strain>
    </source>
</reference>
<feature type="signal peptide" evidence="7">
    <location>
        <begin position="1"/>
        <end position="21"/>
    </location>
</feature>
<dbReference type="GO" id="GO:0020037">
    <property type="term" value="F:heme binding"/>
    <property type="evidence" value="ECO:0007669"/>
    <property type="project" value="InterPro"/>
</dbReference>